<dbReference type="EMBL" id="AMZH03007164">
    <property type="protein sequence ID" value="RRT61998.1"/>
    <property type="molecule type" value="Genomic_DNA"/>
</dbReference>
<reference evidence="2 3" key="1">
    <citation type="journal article" date="2014" name="Agronomy (Basel)">
        <title>A Draft Genome Sequence for Ensete ventricosum, the Drought-Tolerant Tree Against Hunger.</title>
        <authorList>
            <person name="Harrison J."/>
            <person name="Moore K.A."/>
            <person name="Paszkiewicz K."/>
            <person name="Jones T."/>
            <person name="Grant M."/>
            <person name="Ambacheew D."/>
            <person name="Muzemil S."/>
            <person name="Studholme D.J."/>
        </authorList>
    </citation>
    <scope>NUCLEOTIDE SEQUENCE [LARGE SCALE GENOMIC DNA]</scope>
</reference>
<comment type="caution">
    <text evidence="2">The sequence shown here is derived from an EMBL/GenBank/DDBJ whole genome shotgun (WGS) entry which is preliminary data.</text>
</comment>
<feature type="non-terminal residue" evidence="2">
    <location>
        <position position="1"/>
    </location>
</feature>
<protein>
    <submittedName>
        <fullName evidence="2">Uncharacterized protein</fullName>
    </submittedName>
</protein>
<keyword evidence="1" id="KW-0812">Transmembrane</keyword>
<evidence type="ECO:0000256" key="1">
    <source>
        <dbReference type="SAM" id="Phobius"/>
    </source>
</evidence>
<organism evidence="2 3">
    <name type="scientific">Ensete ventricosum</name>
    <name type="common">Abyssinian banana</name>
    <name type="synonym">Musa ensete</name>
    <dbReference type="NCBI Taxonomy" id="4639"/>
    <lineage>
        <taxon>Eukaryota</taxon>
        <taxon>Viridiplantae</taxon>
        <taxon>Streptophyta</taxon>
        <taxon>Embryophyta</taxon>
        <taxon>Tracheophyta</taxon>
        <taxon>Spermatophyta</taxon>
        <taxon>Magnoliopsida</taxon>
        <taxon>Liliopsida</taxon>
        <taxon>Zingiberales</taxon>
        <taxon>Musaceae</taxon>
        <taxon>Ensete</taxon>
    </lineage>
</organism>
<dbReference type="Proteomes" id="UP000287651">
    <property type="component" value="Unassembled WGS sequence"/>
</dbReference>
<evidence type="ECO:0000313" key="2">
    <source>
        <dbReference type="EMBL" id="RRT61998.1"/>
    </source>
</evidence>
<keyword evidence="1" id="KW-1133">Transmembrane helix</keyword>
<proteinExistence type="predicted"/>
<name>A0A426ZDB7_ENSVE</name>
<evidence type="ECO:0000313" key="3">
    <source>
        <dbReference type="Proteomes" id="UP000287651"/>
    </source>
</evidence>
<sequence length="113" mass="12523">YCCLCNYHTTSRLPLSLANGSDRLAFVCGSFPSLLLCAAPSTIEGEDRSFLHYRWAPLQLHPATTSSFAAFVAVVTIVHSFLAATVVIRSFLRWHRPNVPPSPLLSFSTVHYQ</sequence>
<gene>
    <name evidence="2" type="ORF">B296_00023888</name>
</gene>
<accession>A0A426ZDB7</accession>
<keyword evidence="1" id="KW-0472">Membrane</keyword>
<dbReference type="AlphaFoldDB" id="A0A426ZDB7"/>
<feature type="transmembrane region" description="Helical" evidence="1">
    <location>
        <begin position="63"/>
        <end position="88"/>
    </location>
</feature>